<keyword evidence="1" id="KW-0812">Transmembrane</keyword>
<sequence length="133" mass="14728">MVVYPCRLWRVRVNAEVFDASRHRMRRGWTIGGRRIVADGWDAGAPWGARSGHTPVNAWWTLWIVSLLAGRYAYTTSRNAETAAELRDAARVVLFSDGIDIAAAVLAIVVVVRLTRMQERTVLSGEVPAPVLG</sequence>
<reference evidence="4" key="1">
    <citation type="journal article" date="2019" name="Int. J. Syst. Evol. Microbiol.">
        <title>The Global Catalogue of Microorganisms (GCM) 10K type strain sequencing project: providing services to taxonomists for standard genome sequencing and annotation.</title>
        <authorList>
            <consortium name="The Broad Institute Genomics Platform"/>
            <consortium name="The Broad Institute Genome Sequencing Center for Infectious Disease"/>
            <person name="Wu L."/>
            <person name="Ma J."/>
        </authorList>
    </citation>
    <scope>NUCLEOTIDE SEQUENCE [LARGE SCALE GENOMIC DNA]</scope>
    <source>
        <strain evidence="4">JCM 4733</strain>
    </source>
</reference>
<evidence type="ECO:0000256" key="1">
    <source>
        <dbReference type="SAM" id="Phobius"/>
    </source>
</evidence>
<dbReference type="EMBL" id="BMVN01000015">
    <property type="protein sequence ID" value="GHA35668.1"/>
    <property type="molecule type" value="Genomic_DNA"/>
</dbReference>
<evidence type="ECO:0000313" key="3">
    <source>
        <dbReference type="EMBL" id="GHA35668.1"/>
    </source>
</evidence>
<keyword evidence="1" id="KW-1133">Transmembrane helix</keyword>
<name>A0ABQ3CVE3_9ACTN</name>
<feature type="transmembrane region" description="Helical" evidence="1">
    <location>
        <begin position="94"/>
        <end position="114"/>
    </location>
</feature>
<dbReference type="InterPro" id="IPR025565">
    <property type="entry name" value="DUF4328"/>
</dbReference>
<keyword evidence="4" id="KW-1185">Reference proteome</keyword>
<organism evidence="3 4">
    <name type="scientific">Streptomyces canarius</name>
    <dbReference type="NCBI Taxonomy" id="285453"/>
    <lineage>
        <taxon>Bacteria</taxon>
        <taxon>Bacillati</taxon>
        <taxon>Actinomycetota</taxon>
        <taxon>Actinomycetes</taxon>
        <taxon>Kitasatosporales</taxon>
        <taxon>Streptomycetaceae</taxon>
        <taxon>Streptomyces</taxon>
    </lineage>
</organism>
<feature type="transmembrane region" description="Helical" evidence="1">
    <location>
        <begin position="56"/>
        <end position="74"/>
    </location>
</feature>
<gene>
    <name evidence="3" type="ORF">GCM10010345_45480</name>
</gene>
<proteinExistence type="predicted"/>
<comment type="caution">
    <text evidence="3">The sequence shown here is derived from an EMBL/GenBank/DDBJ whole genome shotgun (WGS) entry which is preliminary data.</text>
</comment>
<feature type="domain" description="DUF4328" evidence="2">
    <location>
        <begin position="2"/>
        <end position="116"/>
    </location>
</feature>
<dbReference type="Pfam" id="PF14219">
    <property type="entry name" value="DUF4328"/>
    <property type="match status" value="1"/>
</dbReference>
<evidence type="ECO:0000259" key="2">
    <source>
        <dbReference type="Pfam" id="PF14219"/>
    </source>
</evidence>
<evidence type="ECO:0000313" key="4">
    <source>
        <dbReference type="Proteomes" id="UP000653644"/>
    </source>
</evidence>
<protein>
    <recommendedName>
        <fullName evidence="2">DUF4328 domain-containing protein</fullName>
    </recommendedName>
</protein>
<dbReference type="Proteomes" id="UP000653644">
    <property type="component" value="Unassembled WGS sequence"/>
</dbReference>
<keyword evidence="1" id="KW-0472">Membrane</keyword>
<accession>A0ABQ3CVE3</accession>